<protein>
    <submittedName>
        <fullName evidence="2">Uncharacterized protein</fullName>
    </submittedName>
</protein>
<proteinExistence type="predicted"/>
<evidence type="ECO:0000313" key="2">
    <source>
        <dbReference type="EMBL" id="ATQ41348.1"/>
    </source>
</evidence>
<dbReference type="Proteomes" id="UP000228945">
    <property type="component" value="Chromosome"/>
</dbReference>
<feature type="region of interest" description="Disordered" evidence="1">
    <location>
        <begin position="147"/>
        <end position="173"/>
    </location>
</feature>
<evidence type="ECO:0000256" key="1">
    <source>
        <dbReference type="SAM" id="MobiDB-lite"/>
    </source>
</evidence>
<dbReference type="EMBL" id="CP024201">
    <property type="protein sequence ID" value="ATQ41348.1"/>
    <property type="molecule type" value="Genomic_DNA"/>
</dbReference>
<reference evidence="2 3" key="1">
    <citation type="submission" date="2017-10" db="EMBL/GenBank/DDBJ databases">
        <title>Genome sequence of Caulobacter mirabilis FWC38.</title>
        <authorList>
            <person name="Fiebig A."/>
            <person name="Crosson S."/>
        </authorList>
    </citation>
    <scope>NUCLEOTIDE SEQUENCE [LARGE SCALE GENOMIC DNA]</scope>
    <source>
        <strain evidence="2 3">FWC 38</strain>
    </source>
</reference>
<feature type="compositionally biased region" description="Basic residues" evidence="1">
    <location>
        <begin position="164"/>
        <end position="173"/>
    </location>
</feature>
<gene>
    <name evidence="2" type="ORF">CSW64_02425</name>
</gene>
<keyword evidence="3" id="KW-1185">Reference proteome</keyword>
<accession>A0A2D2ATL1</accession>
<dbReference type="AlphaFoldDB" id="A0A2D2ATL1"/>
<evidence type="ECO:0000313" key="3">
    <source>
        <dbReference type="Proteomes" id="UP000228945"/>
    </source>
</evidence>
<dbReference type="KEGG" id="cmb:CSW64_02425"/>
<organism evidence="2 3">
    <name type="scientific">Caulobacter mirabilis</name>
    <dbReference type="NCBI Taxonomy" id="69666"/>
    <lineage>
        <taxon>Bacteria</taxon>
        <taxon>Pseudomonadati</taxon>
        <taxon>Pseudomonadota</taxon>
        <taxon>Alphaproteobacteria</taxon>
        <taxon>Caulobacterales</taxon>
        <taxon>Caulobacteraceae</taxon>
        <taxon>Caulobacter</taxon>
    </lineage>
</organism>
<sequence>MRLITRHQDNEDERSPDATEGEVIAYSTTTSFTVRGRGERYRAGGVVYHAPDPLDEGGRVRYGQGLYRQFASHLKYASEKADLLDPQEFHALFWMGGRMLQNLDEIAREQRVSMATVNRWMNGLITPPAHRRRGCLASMVAAIEQEMHGETPPPPLREYTRRGAAPKRPKRLG</sequence>
<name>A0A2D2ATL1_9CAUL</name>